<comment type="catalytic activity">
    <reaction evidence="1 4">
        <text>[protein]-peptidylproline (omega=180) = [protein]-peptidylproline (omega=0)</text>
        <dbReference type="Rhea" id="RHEA:16237"/>
        <dbReference type="Rhea" id="RHEA-COMP:10747"/>
        <dbReference type="Rhea" id="RHEA-COMP:10748"/>
        <dbReference type="ChEBI" id="CHEBI:83833"/>
        <dbReference type="ChEBI" id="CHEBI:83834"/>
        <dbReference type="EC" id="5.2.1.8"/>
    </reaction>
</comment>
<comment type="similarity">
    <text evidence="4">Belongs to the cyclophilin-type PPIase family.</text>
</comment>
<dbReference type="Gene3D" id="2.40.100.10">
    <property type="entry name" value="Cyclophilin-like"/>
    <property type="match status" value="1"/>
</dbReference>
<evidence type="ECO:0000313" key="6">
    <source>
        <dbReference type="EMBL" id="EMD36941.1"/>
    </source>
</evidence>
<organism evidence="6 7">
    <name type="scientific">Ceriporiopsis subvermispora (strain B)</name>
    <name type="common">White-rot fungus</name>
    <name type="synonym">Gelatoporia subvermispora</name>
    <dbReference type="NCBI Taxonomy" id="914234"/>
    <lineage>
        <taxon>Eukaryota</taxon>
        <taxon>Fungi</taxon>
        <taxon>Dikarya</taxon>
        <taxon>Basidiomycota</taxon>
        <taxon>Agaricomycotina</taxon>
        <taxon>Agaricomycetes</taxon>
        <taxon>Polyporales</taxon>
        <taxon>Gelatoporiaceae</taxon>
        <taxon>Gelatoporia</taxon>
    </lineage>
</organism>
<dbReference type="PANTHER" id="PTHR11071:SF561">
    <property type="entry name" value="PEPTIDYL-PROLYL CIS-TRANS ISOMERASE D-RELATED"/>
    <property type="match status" value="1"/>
</dbReference>
<evidence type="ECO:0000256" key="4">
    <source>
        <dbReference type="RuleBase" id="RU363019"/>
    </source>
</evidence>
<evidence type="ECO:0000256" key="3">
    <source>
        <dbReference type="ARBA" id="ARBA00023235"/>
    </source>
</evidence>
<dbReference type="EMBL" id="KB445797">
    <property type="protein sequence ID" value="EMD36941.1"/>
    <property type="molecule type" value="Genomic_DNA"/>
</dbReference>
<evidence type="ECO:0000256" key="1">
    <source>
        <dbReference type="ARBA" id="ARBA00000971"/>
    </source>
</evidence>
<dbReference type="Pfam" id="PF00160">
    <property type="entry name" value="Pro_isomerase"/>
    <property type="match status" value="1"/>
</dbReference>
<dbReference type="GO" id="GO:0006457">
    <property type="term" value="P:protein folding"/>
    <property type="evidence" value="ECO:0007669"/>
    <property type="project" value="TreeGrafter"/>
</dbReference>
<dbReference type="STRING" id="914234.M2RDS2"/>
<dbReference type="GO" id="GO:0005737">
    <property type="term" value="C:cytoplasm"/>
    <property type="evidence" value="ECO:0007669"/>
    <property type="project" value="TreeGrafter"/>
</dbReference>
<dbReference type="SUPFAM" id="SSF50891">
    <property type="entry name" value="Cyclophilin-like"/>
    <property type="match status" value="1"/>
</dbReference>
<dbReference type="PROSITE" id="PS50072">
    <property type="entry name" value="CSA_PPIASE_2"/>
    <property type="match status" value="1"/>
</dbReference>
<evidence type="ECO:0000259" key="5">
    <source>
        <dbReference type="PROSITE" id="PS50072"/>
    </source>
</evidence>
<dbReference type="InterPro" id="IPR002130">
    <property type="entry name" value="Cyclophilin-type_PPIase_dom"/>
</dbReference>
<keyword evidence="2 4" id="KW-0697">Rotamase</keyword>
<keyword evidence="3 4" id="KW-0413">Isomerase</keyword>
<dbReference type="EC" id="5.2.1.8" evidence="4"/>
<protein>
    <recommendedName>
        <fullName evidence="4">Peptidyl-prolyl cis-trans isomerase</fullName>
        <shortName evidence="4">PPIase</shortName>
        <ecNumber evidence="4">5.2.1.8</ecNumber>
    </recommendedName>
</protein>
<dbReference type="HOGENOM" id="CLU_012062_4_3_1"/>
<dbReference type="AlphaFoldDB" id="M2RDS2"/>
<dbReference type="OrthoDB" id="193499at2759"/>
<feature type="domain" description="PPIase cyclophilin-type" evidence="5">
    <location>
        <begin position="84"/>
        <end position="246"/>
    </location>
</feature>
<name>M2RDS2_CERS8</name>
<dbReference type="PANTHER" id="PTHR11071">
    <property type="entry name" value="PEPTIDYL-PROLYL CIS-TRANS ISOMERASE"/>
    <property type="match status" value="1"/>
</dbReference>
<dbReference type="GO" id="GO:0003755">
    <property type="term" value="F:peptidyl-prolyl cis-trans isomerase activity"/>
    <property type="evidence" value="ECO:0007669"/>
    <property type="project" value="UniProtKB-UniRule"/>
</dbReference>
<evidence type="ECO:0000256" key="2">
    <source>
        <dbReference type="ARBA" id="ARBA00023110"/>
    </source>
</evidence>
<reference evidence="6 7" key="1">
    <citation type="journal article" date="2012" name="Proc. Natl. Acad. Sci. U.S.A.">
        <title>Comparative genomics of Ceriporiopsis subvermispora and Phanerochaete chrysosporium provide insight into selective ligninolysis.</title>
        <authorList>
            <person name="Fernandez-Fueyo E."/>
            <person name="Ruiz-Duenas F.J."/>
            <person name="Ferreira P."/>
            <person name="Floudas D."/>
            <person name="Hibbett D.S."/>
            <person name="Canessa P."/>
            <person name="Larrondo L.F."/>
            <person name="James T.Y."/>
            <person name="Seelenfreund D."/>
            <person name="Lobos S."/>
            <person name="Polanco R."/>
            <person name="Tello M."/>
            <person name="Honda Y."/>
            <person name="Watanabe T."/>
            <person name="Watanabe T."/>
            <person name="Ryu J.S."/>
            <person name="Kubicek C.P."/>
            <person name="Schmoll M."/>
            <person name="Gaskell J."/>
            <person name="Hammel K.E."/>
            <person name="St John F.J."/>
            <person name="Vanden Wymelenberg A."/>
            <person name="Sabat G."/>
            <person name="Splinter BonDurant S."/>
            <person name="Syed K."/>
            <person name="Yadav J.S."/>
            <person name="Doddapaneni H."/>
            <person name="Subramanian V."/>
            <person name="Lavin J.L."/>
            <person name="Oguiza J.A."/>
            <person name="Perez G."/>
            <person name="Pisabarro A.G."/>
            <person name="Ramirez L."/>
            <person name="Santoyo F."/>
            <person name="Master E."/>
            <person name="Coutinho P.M."/>
            <person name="Henrissat B."/>
            <person name="Lombard V."/>
            <person name="Magnuson J.K."/>
            <person name="Kuees U."/>
            <person name="Hori C."/>
            <person name="Igarashi K."/>
            <person name="Samejima M."/>
            <person name="Held B.W."/>
            <person name="Barry K.W."/>
            <person name="LaButti K.M."/>
            <person name="Lapidus A."/>
            <person name="Lindquist E.A."/>
            <person name="Lucas S.M."/>
            <person name="Riley R."/>
            <person name="Salamov A.A."/>
            <person name="Hoffmeister D."/>
            <person name="Schwenk D."/>
            <person name="Hadar Y."/>
            <person name="Yarden O."/>
            <person name="de Vries R.P."/>
            <person name="Wiebenga A."/>
            <person name="Stenlid J."/>
            <person name="Eastwood D."/>
            <person name="Grigoriev I.V."/>
            <person name="Berka R.M."/>
            <person name="Blanchette R.A."/>
            <person name="Kersten P."/>
            <person name="Martinez A.T."/>
            <person name="Vicuna R."/>
            <person name="Cullen D."/>
        </authorList>
    </citation>
    <scope>NUCLEOTIDE SEQUENCE [LARGE SCALE GENOMIC DNA]</scope>
    <source>
        <strain evidence="6 7">B</strain>
    </source>
</reference>
<dbReference type="PRINTS" id="PR00153">
    <property type="entry name" value="CSAPPISMRASE"/>
</dbReference>
<dbReference type="InterPro" id="IPR029000">
    <property type="entry name" value="Cyclophilin-like_dom_sf"/>
</dbReference>
<proteinExistence type="inferred from homology"/>
<comment type="function">
    <text evidence="4">PPIases accelerate the folding of proteins. It catalyzes the cis-trans isomerization of proline imidic peptide bonds in oligopeptides.</text>
</comment>
<dbReference type="GO" id="GO:0016018">
    <property type="term" value="F:cyclosporin A binding"/>
    <property type="evidence" value="ECO:0007669"/>
    <property type="project" value="TreeGrafter"/>
</dbReference>
<keyword evidence="7" id="KW-1185">Reference proteome</keyword>
<sequence>MVVSTYLEIYAGDKEEHERESAAYEATVTVLAKNAIIYGLPDKPSQLSDEQREILQELDVIAFLDFDEDSSLQMRFTPPTPLSLGRLVFELDPSPGLAKTTGNFLALCTGEKGACKNAPNKKLHYLDCPIHRVVKGFVAQGGDVTRGDGSGGESVYGGKFNDEKEGLKKKMKRGALAMANSGKNTNSSQFFVVLTDDESNLAKMNGKYVVFGELKEGWDVLDKLDGIGGGPNGNPTVPVWIAGCGRL</sequence>
<gene>
    <name evidence="6" type="ORF">CERSUDRAFT_123955</name>
</gene>
<accession>M2RDS2</accession>
<dbReference type="Proteomes" id="UP000016930">
    <property type="component" value="Unassembled WGS sequence"/>
</dbReference>
<evidence type="ECO:0000313" key="7">
    <source>
        <dbReference type="Proteomes" id="UP000016930"/>
    </source>
</evidence>